<dbReference type="Pfam" id="PF00698">
    <property type="entry name" value="Acyl_transf_1"/>
    <property type="match status" value="1"/>
</dbReference>
<dbReference type="InterPro" id="IPR049551">
    <property type="entry name" value="PKS_DH_C"/>
</dbReference>
<dbReference type="InterPro" id="IPR036291">
    <property type="entry name" value="NAD(P)-bd_dom_sf"/>
</dbReference>
<gene>
    <name evidence="8" type="ORF">MVEN_00574400</name>
</gene>
<dbReference type="InterPro" id="IPR006162">
    <property type="entry name" value="Ppantetheine_attach_site"/>
</dbReference>
<dbReference type="Pfam" id="PF00109">
    <property type="entry name" value="ketoacyl-synt"/>
    <property type="match status" value="1"/>
</dbReference>
<dbReference type="SUPFAM" id="SSF55048">
    <property type="entry name" value="Probable ACP-binding domain of malonyl-CoA ACP transacylase"/>
    <property type="match status" value="1"/>
</dbReference>
<sequence>MSEPSQTLKPIAVVGISAEFPSGTLSENNFDHQSFFDFLLSGQDASERVPKDRFNIDGWQGSHLGQVLPEEACFLKNVHLFDHFEFGISSKDALTMGVATRKLVEHAFLALLDSGINSRSQNVGAYTSGIAFDLLSSADADEFDVRDGFGGGAAAVANRVSYQLDLLGPSIPVDTACSSSLMALHLGVQALRAGDCEAAVIGGSQVNQRFLDWIFYSQLSILAPGGKSIPFDASADGFGRGEAVVVLVIKLLEDAIRDGDKIYATVLNTAVNSTGSAGPVKTPIAESQAAAMLTAYKGIGRSPKEVDFVECHATGTAVGDPVEANWVGNYFKRDSELLIGSVKGNIGHTEITSFLSSFTKVCGMFATNAVPPQANYKSPNPAIHWDEYNMRVPTKVEEFKTRNASGKRLVSINASGLLGANGHVIVESPPPKAPQASPLPKGKPVLLLAAGLSPRSATTIATDLANLASEIPDELPALSNIFGRRARQLTWRTAAISTSDRPFVFPAPRFVPRGTPPLVFVFSGQGPQHIEMGRQLFKMYPAFRESILRMDEVHVEVAGTSIVHELGFFGGARPKEALPDTWPVTLTVPSIAMIQMALVDLFAAFGIRPNMVFGHSAGEAAMSYASGAVPQELAMEIAIRRSRAMTMVEGSGGMAAVSCIPSVAREIIRGVLLEAGPGDVLELGCYNAPEAVTISGTQAMLDKAIAVAQKRGMFARQIKARVPGHCSLLEPCKARYVEEMEIAFSRYPGSHVPKVPTYSTQTGSRWEKEFTPEYMWNNGRVPVQFEQTVTAVVGEMPEAVFIEIGPHPALSSYISGMGAKADKVLCPMRRTKNVTEFNEIADLLLCVGNLCSLGLNTINFNVVNGTHTLEVSKPLPTYPFAPKPMPFYSENSRLALKQKRTRKGPLNYESLAMNALTHPDLAEHVIKGEPILPATGFLEMMFEEGARTIWDIDLRSLLPLLPEKVLEVQVKSDGHAWSIVSSQGLARNPRLHATGFMTTEVADKNLGPIDLAAIRSRCTPADITNLYAVLSSTAEFGPLYRRIEACFEGDHEILFQVRGKAPELNEHYNYVFHPSVLDSCIHGLLHPVFTGNADKSVFYLPSNIGRVILYDRAVEKGIPDTLYSYVVPHDWTPESVACDAFIVNEQGERLVTLINCVLTKHWAGAVPTRPDTSYESIYQPLGLPAAELDLPRLKQRDYAFLDALVAPGEEKIANGHVNGYANGHVNGHANGDVNGHANGHVNGHANGDVNGHANGHVNGLANGHVNGHVNGSLVPSEEHKVFQDIAQSIASDESELKPSAVLGLFSAAREACVAEVRQILDHAVKSGKQVLRLLDIGDATGALYKSLTAVAFEYPTLRLDYTACGHEHASSDVRKASFNVDSVSKQPGLSPNTYDIIIETHTLGFATELDRSLEYLNGLLVPGGFLVALEVNGIPQTSGGKWIDHVFSPQGRWSGLRSGRQHHRWTPSEWDSQLSKANFRVVDGAQNVENTLFLTLRAQKPSLPLISLSASQSTSTAEEPIIFTFELSRAMDLQQIVLGAMSTGGPPAKIWIEATMGTFDAAAATGFARSLMRELVAVEIRLVLFDAAWSPESRVAAIRQLSSLTSLESEVALDSSGVTLVPRFRSYAPRAPEILDQSKYWAVEQANTVVQSAPPTPGPNQVLVEISSLSEAEGGLQGIVGTVSRTRSSQWQVGARVVAVVPFTRSNFVVVPEGQISEFPETGDERSSPTVALLLIFAALGLRLDSRPLKSLQQIQVVVLHTGKFASSVARVLEHLGVKPILISPSLPLILPRLSPGDIIMGGLPAQSARTIPRIKGVSVFNWDDADRGALATVAQNPWLVGTTIDAHLARAQPAVSVDGSALTPAQLLPPTFEVSRSLALADDKFYLILGGIGSLGLQMAIWMYRKGARHIALTSRTGVARLAGPKNRSLRGAVDYLQSLPDLDLRLEACDAASAEDLTTLVDSLDRPLAGCVLTAAVQTDGLFLKQDAENFAAPFKPKPDAYFALEKVVPVEKLEFLLAISSVATFGAAGQTNYASANTGIEYLTARYPNAWAFVSPGIADSNVGFDLFTSANSHIEMWESSTFNTYEICLCLEDGLLRMANGERISLYLPNLNWDSIYTSVSESPLYNHLAKIDATQDEIEVEDPYEVLQEIVLKFVDASEDEFERNVPLTSYGLDSLSAARMSTALKPYMSITQIQLLGDLSLEDLVSKMQNTKQTAAADEPVASTTERPFAWDAYHQPGQTVLKLIIGSGTPLIILHGGAGDIAAFRASQEQFSTPLWAIQPTPEAPLDTVDTLAEFYFEKIKEARPAGPYRIAGFSASSMVTLRLAQLLEANEDEIVQLTFVDHHPMIFTSPLHGFTADVQTFEDLKMYGRKASVAMVADCCSRDSAPARRAYGDNLVAASEGRPSAANALESWEWIKKTTEMNLKQIVEFGGGWPVWVATDAKMREEAARRRMVAEIAKVKAPMNVLVANWGLRSLLGLDWNDLGASHSQRDTRVLYFDSGHFDIFEKTDFARSLEFDWVVPQPKHELASMVHNPAMKDLGVMFKILDTVALRVMADTLKQNPRVGSEISRQRLFDVTEEFVRTQSQSTWTDEEYERSKTLFPLYFETTDRISKVHPSIMESPAAAVGALYSDDMIDGFYRENRVFTSMNQEASKYFKSLVSSPEFGKQRPIRVLEVGAGVGGLTKFLVEALCDMPNADVEYTVTDLSYSLASSLAQSFTYKNMVAKMYDLSKTPAEQGLQLGHYDIITGLNVIHAVPDLNATLLDLNSLLAPGGRLLIVDTDGTARSANPPRPGAIWNDFIWGSFQGWFGYTDDRAHCTIDEKEWRTRLTATGYSNVKVCHEDAGTCIMFEAEKA</sequence>
<keyword evidence="9" id="KW-1185">Reference proteome</keyword>
<dbReference type="Gene3D" id="3.40.50.720">
    <property type="entry name" value="NAD(P)-binding Rossmann-like Domain"/>
    <property type="match status" value="1"/>
</dbReference>
<dbReference type="PANTHER" id="PTHR43775">
    <property type="entry name" value="FATTY ACID SYNTHASE"/>
    <property type="match status" value="1"/>
</dbReference>
<dbReference type="SUPFAM" id="SSF51735">
    <property type="entry name" value="NAD(P)-binding Rossmann-fold domains"/>
    <property type="match status" value="1"/>
</dbReference>
<dbReference type="GO" id="GO:0044550">
    <property type="term" value="P:secondary metabolite biosynthetic process"/>
    <property type="evidence" value="ECO:0007669"/>
    <property type="project" value="UniProtKB-ARBA"/>
</dbReference>
<dbReference type="InterPro" id="IPR001031">
    <property type="entry name" value="Thioesterase"/>
</dbReference>
<dbReference type="Pfam" id="PF16197">
    <property type="entry name" value="KAsynt_C_assoc"/>
    <property type="match status" value="1"/>
</dbReference>
<accession>A0A8H6YNI8</accession>
<dbReference type="InterPro" id="IPR029063">
    <property type="entry name" value="SAM-dependent_MTases_sf"/>
</dbReference>
<dbReference type="Pfam" id="PF02801">
    <property type="entry name" value="Ketoacyl-synt_C"/>
    <property type="match status" value="1"/>
</dbReference>
<dbReference type="Gene3D" id="3.40.47.10">
    <property type="match status" value="1"/>
</dbReference>
<dbReference type="InterPro" id="IPR014030">
    <property type="entry name" value="Ketoacyl_synth_N"/>
</dbReference>
<dbReference type="SMART" id="SM00825">
    <property type="entry name" value="PKS_KS"/>
    <property type="match status" value="1"/>
</dbReference>
<dbReference type="InterPro" id="IPR029058">
    <property type="entry name" value="AB_hydrolase_fold"/>
</dbReference>
<dbReference type="InterPro" id="IPR018201">
    <property type="entry name" value="Ketoacyl_synth_AS"/>
</dbReference>
<dbReference type="InterPro" id="IPR057326">
    <property type="entry name" value="KR_dom"/>
</dbReference>
<organism evidence="8 9">
    <name type="scientific">Mycena venus</name>
    <dbReference type="NCBI Taxonomy" id="2733690"/>
    <lineage>
        <taxon>Eukaryota</taxon>
        <taxon>Fungi</taxon>
        <taxon>Dikarya</taxon>
        <taxon>Basidiomycota</taxon>
        <taxon>Agaricomycotina</taxon>
        <taxon>Agaricomycetes</taxon>
        <taxon>Agaricomycetidae</taxon>
        <taxon>Agaricales</taxon>
        <taxon>Marasmiineae</taxon>
        <taxon>Mycenaceae</taxon>
        <taxon>Mycena</taxon>
    </lineage>
</organism>
<dbReference type="PANTHER" id="PTHR43775:SF37">
    <property type="entry name" value="SI:DKEY-61P9.11"/>
    <property type="match status" value="1"/>
</dbReference>
<dbReference type="PROSITE" id="PS52019">
    <property type="entry name" value="PKS_MFAS_DH"/>
    <property type="match status" value="1"/>
</dbReference>
<dbReference type="SMART" id="SM00826">
    <property type="entry name" value="PKS_DH"/>
    <property type="match status" value="1"/>
</dbReference>
<dbReference type="InterPro" id="IPR016035">
    <property type="entry name" value="Acyl_Trfase/lysoPLipase"/>
</dbReference>
<feature type="active site" description="Proton donor; for dehydratase activity" evidence="5">
    <location>
        <position position="1078"/>
    </location>
</feature>
<dbReference type="InterPro" id="IPR013968">
    <property type="entry name" value="PKS_KR"/>
</dbReference>
<name>A0A8H6YNI8_9AGAR</name>
<keyword evidence="1" id="KW-0596">Phosphopantetheine</keyword>
<evidence type="ECO:0000256" key="2">
    <source>
        <dbReference type="ARBA" id="ARBA00022553"/>
    </source>
</evidence>
<dbReference type="InterPro" id="IPR014031">
    <property type="entry name" value="Ketoacyl_synth_C"/>
</dbReference>
<dbReference type="SUPFAM" id="SSF53474">
    <property type="entry name" value="alpha/beta-Hydrolases"/>
    <property type="match status" value="1"/>
</dbReference>
<dbReference type="Gene3D" id="3.40.366.10">
    <property type="entry name" value="Malonyl-Coenzyme A Acyl Carrier Protein, domain 2"/>
    <property type="match status" value="1"/>
</dbReference>
<feature type="region of interest" description="N-terminal hotdog fold" evidence="5">
    <location>
        <begin position="885"/>
        <end position="1004"/>
    </location>
</feature>
<reference evidence="8" key="1">
    <citation type="submission" date="2020-05" db="EMBL/GenBank/DDBJ databases">
        <title>Mycena genomes resolve the evolution of fungal bioluminescence.</title>
        <authorList>
            <person name="Tsai I.J."/>
        </authorList>
    </citation>
    <scope>NUCLEOTIDE SEQUENCE</scope>
    <source>
        <strain evidence="8">CCC161011</strain>
    </source>
</reference>
<dbReference type="CDD" id="cd00833">
    <property type="entry name" value="PKS"/>
    <property type="match status" value="1"/>
</dbReference>
<dbReference type="PROSITE" id="PS00012">
    <property type="entry name" value="PHOSPHOPANTETHEINE"/>
    <property type="match status" value="1"/>
</dbReference>
<dbReference type="InterPro" id="IPR032821">
    <property type="entry name" value="PKS_assoc"/>
</dbReference>
<dbReference type="Gene3D" id="3.10.129.110">
    <property type="entry name" value="Polyketide synthase dehydratase"/>
    <property type="match status" value="1"/>
</dbReference>
<dbReference type="InterPro" id="IPR020807">
    <property type="entry name" value="PKS_DH"/>
</dbReference>
<dbReference type="Pfam" id="PF14765">
    <property type="entry name" value="PS-DH"/>
    <property type="match status" value="1"/>
</dbReference>
<dbReference type="SUPFAM" id="SSF52151">
    <property type="entry name" value="FabD/lysophospholipase-like"/>
    <property type="match status" value="1"/>
</dbReference>
<evidence type="ECO:0000256" key="4">
    <source>
        <dbReference type="ARBA" id="ARBA00023268"/>
    </source>
</evidence>
<dbReference type="InterPro" id="IPR049900">
    <property type="entry name" value="PKS_mFAS_DH"/>
</dbReference>
<dbReference type="InterPro" id="IPR016036">
    <property type="entry name" value="Malonyl_transacylase_ACP-bd"/>
</dbReference>
<comment type="caution">
    <text evidence="8">The sequence shown here is derived from an EMBL/GenBank/DDBJ whole genome shotgun (WGS) entry which is preliminary data.</text>
</comment>
<dbReference type="Pfam" id="PF00975">
    <property type="entry name" value="Thioesterase"/>
    <property type="match status" value="1"/>
</dbReference>
<dbReference type="Proteomes" id="UP000620124">
    <property type="component" value="Unassembled WGS sequence"/>
</dbReference>
<protein>
    <submittedName>
        <fullName evidence="8">Polyketide synthase</fullName>
    </submittedName>
</protein>
<evidence type="ECO:0000259" key="7">
    <source>
        <dbReference type="PROSITE" id="PS52019"/>
    </source>
</evidence>
<dbReference type="PROSITE" id="PS00606">
    <property type="entry name" value="KS3_1"/>
    <property type="match status" value="1"/>
</dbReference>
<dbReference type="InterPro" id="IPR016039">
    <property type="entry name" value="Thiolase-like"/>
</dbReference>
<dbReference type="GO" id="GO:0004312">
    <property type="term" value="F:fatty acid synthase activity"/>
    <property type="evidence" value="ECO:0007669"/>
    <property type="project" value="TreeGrafter"/>
</dbReference>
<keyword evidence="4" id="KW-0511">Multifunctional enzyme</keyword>
<dbReference type="InterPro" id="IPR001227">
    <property type="entry name" value="Ac_transferase_dom_sf"/>
</dbReference>
<dbReference type="InterPro" id="IPR014043">
    <property type="entry name" value="Acyl_transferase_dom"/>
</dbReference>
<evidence type="ECO:0000256" key="1">
    <source>
        <dbReference type="ARBA" id="ARBA00022450"/>
    </source>
</evidence>
<dbReference type="OrthoDB" id="329835at2759"/>
<keyword evidence="2" id="KW-0597">Phosphoprotein</keyword>
<evidence type="ECO:0000256" key="5">
    <source>
        <dbReference type="PROSITE-ProRule" id="PRU01363"/>
    </source>
</evidence>
<dbReference type="InterPro" id="IPR042104">
    <property type="entry name" value="PKS_dehydratase_sf"/>
</dbReference>
<feature type="domain" description="Ketosynthase family 3 (KS3)" evidence="6">
    <location>
        <begin position="8"/>
        <end position="428"/>
    </location>
</feature>
<feature type="domain" description="PKS/mFAS DH" evidence="7">
    <location>
        <begin position="885"/>
        <end position="1167"/>
    </location>
</feature>
<evidence type="ECO:0000313" key="8">
    <source>
        <dbReference type="EMBL" id="KAF7362279.1"/>
    </source>
</evidence>
<evidence type="ECO:0000259" key="6">
    <source>
        <dbReference type="PROSITE" id="PS52004"/>
    </source>
</evidence>
<dbReference type="Gene3D" id="3.40.50.150">
    <property type="entry name" value="Vaccinia Virus protein VP39"/>
    <property type="match status" value="2"/>
</dbReference>
<dbReference type="GO" id="GO:0004315">
    <property type="term" value="F:3-oxoacyl-[acyl-carrier-protein] synthase activity"/>
    <property type="evidence" value="ECO:0007669"/>
    <property type="project" value="InterPro"/>
</dbReference>
<feature type="active site" description="Proton acceptor; for dehydratase activity" evidence="5">
    <location>
        <position position="924"/>
    </location>
</feature>
<dbReference type="InterPro" id="IPR050091">
    <property type="entry name" value="PKS_NRPS_Biosynth_Enz"/>
</dbReference>
<dbReference type="EMBL" id="JACAZI010000004">
    <property type="protein sequence ID" value="KAF7362279.1"/>
    <property type="molecule type" value="Genomic_DNA"/>
</dbReference>
<dbReference type="GO" id="GO:0006633">
    <property type="term" value="P:fatty acid biosynthetic process"/>
    <property type="evidence" value="ECO:0007669"/>
    <property type="project" value="InterPro"/>
</dbReference>
<dbReference type="SUPFAM" id="SSF53901">
    <property type="entry name" value="Thiolase-like"/>
    <property type="match status" value="1"/>
</dbReference>
<keyword evidence="3" id="KW-0808">Transferase</keyword>
<evidence type="ECO:0000256" key="3">
    <source>
        <dbReference type="ARBA" id="ARBA00022679"/>
    </source>
</evidence>
<dbReference type="SUPFAM" id="SSF53335">
    <property type="entry name" value="S-adenosyl-L-methionine-dependent methyltransferases"/>
    <property type="match status" value="2"/>
</dbReference>
<proteinExistence type="predicted"/>
<feature type="region of interest" description="C-terminal hotdog fold" evidence="5">
    <location>
        <begin position="1017"/>
        <end position="1167"/>
    </location>
</feature>
<dbReference type="Gene3D" id="3.40.50.1820">
    <property type="entry name" value="alpha/beta hydrolase"/>
    <property type="match status" value="1"/>
</dbReference>
<dbReference type="CDD" id="cd02440">
    <property type="entry name" value="AdoMet_MTases"/>
    <property type="match status" value="1"/>
</dbReference>
<evidence type="ECO:0000313" key="9">
    <source>
        <dbReference type="Proteomes" id="UP000620124"/>
    </source>
</evidence>
<dbReference type="SMART" id="SM00827">
    <property type="entry name" value="PKS_AT"/>
    <property type="match status" value="1"/>
</dbReference>
<dbReference type="InterPro" id="IPR020841">
    <property type="entry name" value="PKS_Beta-ketoAc_synthase_dom"/>
</dbReference>
<dbReference type="Pfam" id="PF13489">
    <property type="entry name" value="Methyltransf_23"/>
    <property type="match status" value="1"/>
</dbReference>
<dbReference type="PROSITE" id="PS52004">
    <property type="entry name" value="KS3_2"/>
    <property type="match status" value="1"/>
</dbReference>
<dbReference type="SMART" id="SM00822">
    <property type="entry name" value="PKS_KR"/>
    <property type="match status" value="1"/>
</dbReference>
<dbReference type="Pfam" id="PF08659">
    <property type="entry name" value="KR"/>
    <property type="match status" value="1"/>
</dbReference>